<dbReference type="EMBL" id="BAAAZR010000008">
    <property type="protein sequence ID" value="GAA3813360.1"/>
    <property type="molecule type" value="Genomic_DNA"/>
</dbReference>
<evidence type="ECO:0000259" key="1">
    <source>
        <dbReference type="Pfam" id="PF26345"/>
    </source>
</evidence>
<accession>A0ABP7IA22</accession>
<dbReference type="Pfam" id="PF26345">
    <property type="entry name" value="ScoMcrA_N"/>
    <property type="match status" value="1"/>
</dbReference>
<feature type="domain" description="ScoMcrA-like N-terminal head" evidence="1">
    <location>
        <begin position="15"/>
        <end position="99"/>
    </location>
</feature>
<gene>
    <name evidence="2" type="ORF">GCM10022226_37610</name>
</gene>
<organism evidence="2 3">
    <name type="scientific">Sphaerisporangium flaviroseum</name>
    <dbReference type="NCBI Taxonomy" id="509199"/>
    <lineage>
        <taxon>Bacteria</taxon>
        <taxon>Bacillati</taxon>
        <taxon>Actinomycetota</taxon>
        <taxon>Actinomycetes</taxon>
        <taxon>Streptosporangiales</taxon>
        <taxon>Streptosporangiaceae</taxon>
        <taxon>Sphaerisporangium</taxon>
    </lineage>
</organism>
<proteinExistence type="predicted"/>
<reference evidence="3" key="1">
    <citation type="journal article" date="2019" name="Int. J. Syst. Evol. Microbiol.">
        <title>The Global Catalogue of Microorganisms (GCM) 10K type strain sequencing project: providing services to taxonomists for standard genome sequencing and annotation.</title>
        <authorList>
            <consortium name="The Broad Institute Genomics Platform"/>
            <consortium name="The Broad Institute Genome Sequencing Center for Infectious Disease"/>
            <person name="Wu L."/>
            <person name="Ma J."/>
        </authorList>
    </citation>
    <scope>NUCLEOTIDE SEQUENCE [LARGE SCALE GENOMIC DNA]</scope>
    <source>
        <strain evidence="3">JCM 16908</strain>
    </source>
</reference>
<evidence type="ECO:0000313" key="2">
    <source>
        <dbReference type="EMBL" id="GAA3813360.1"/>
    </source>
</evidence>
<dbReference type="Proteomes" id="UP001500888">
    <property type="component" value="Unassembled WGS sequence"/>
</dbReference>
<sequence length="105" mass="11669">MAKCGIYYGLMGLPDLRREMILTAVEEYDELGRDAFLERYGYGPARDYFLVYGNRRYDSKAIAGVAHRAVGGRPLRASEFSGGNATVARVLIDLGFEVTTPRTRG</sequence>
<name>A0ABP7IA22_9ACTN</name>
<comment type="caution">
    <text evidence="2">The sequence shown here is derived from an EMBL/GenBank/DDBJ whole genome shotgun (WGS) entry which is preliminary data.</text>
</comment>
<dbReference type="InterPro" id="IPR058807">
    <property type="entry name" value="ScoMcrA_N"/>
</dbReference>
<evidence type="ECO:0000313" key="3">
    <source>
        <dbReference type="Proteomes" id="UP001500888"/>
    </source>
</evidence>
<keyword evidence="3" id="KW-1185">Reference proteome</keyword>
<protein>
    <recommendedName>
        <fullName evidence="1">ScoMcrA-like N-terminal head domain-containing protein</fullName>
    </recommendedName>
</protein>